<dbReference type="PANTHER" id="PTHR31885">
    <property type="entry name" value="GH04784P"/>
    <property type="match status" value="1"/>
</dbReference>
<feature type="transmembrane region" description="Helical" evidence="6">
    <location>
        <begin position="171"/>
        <end position="190"/>
    </location>
</feature>
<feature type="transmembrane region" description="Helical" evidence="6">
    <location>
        <begin position="86"/>
        <end position="109"/>
    </location>
</feature>
<feature type="transmembrane region" description="Helical" evidence="6">
    <location>
        <begin position="196"/>
        <end position="216"/>
    </location>
</feature>
<reference evidence="7 8" key="1">
    <citation type="submission" date="2018-11" db="EMBL/GenBank/DDBJ databases">
        <title>Aureibaculum marinum gen. nov., sp. nov., a member of the family Flavobacteriaceae isolated from the Bohai Sea.</title>
        <authorList>
            <person name="Ji X."/>
        </authorList>
    </citation>
    <scope>NUCLEOTIDE SEQUENCE [LARGE SCALE GENOMIC DNA]</scope>
    <source>
        <strain evidence="7 8">BH-SD17</strain>
    </source>
</reference>
<feature type="transmembrane region" description="Helical" evidence="6">
    <location>
        <begin position="141"/>
        <end position="164"/>
    </location>
</feature>
<comment type="similarity">
    <text evidence="2">Belongs to the TMEM86 family.</text>
</comment>
<keyword evidence="5 6" id="KW-0472">Membrane</keyword>
<evidence type="ECO:0000256" key="1">
    <source>
        <dbReference type="ARBA" id="ARBA00004141"/>
    </source>
</evidence>
<evidence type="ECO:0000313" key="7">
    <source>
        <dbReference type="EMBL" id="RPE00093.1"/>
    </source>
</evidence>
<dbReference type="OrthoDB" id="5651790at2"/>
<feature type="transmembrane region" description="Helical" evidence="6">
    <location>
        <begin position="39"/>
        <end position="56"/>
    </location>
</feature>
<dbReference type="InterPro" id="IPR012506">
    <property type="entry name" value="TMEM86B-like"/>
</dbReference>
<evidence type="ECO:0000256" key="5">
    <source>
        <dbReference type="ARBA" id="ARBA00023136"/>
    </source>
</evidence>
<dbReference type="AlphaFoldDB" id="A0A3N4NUP8"/>
<evidence type="ECO:0000256" key="2">
    <source>
        <dbReference type="ARBA" id="ARBA00007375"/>
    </source>
</evidence>
<organism evidence="7 8">
    <name type="scientific">Aureibaculum marinum</name>
    <dbReference type="NCBI Taxonomy" id="2487930"/>
    <lineage>
        <taxon>Bacteria</taxon>
        <taxon>Pseudomonadati</taxon>
        <taxon>Bacteroidota</taxon>
        <taxon>Flavobacteriia</taxon>
        <taxon>Flavobacteriales</taxon>
        <taxon>Flavobacteriaceae</taxon>
        <taxon>Aureibaculum</taxon>
    </lineage>
</organism>
<comment type="subcellular location">
    <subcellularLocation>
        <location evidence="1">Membrane</location>
        <topology evidence="1">Multi-pass membrane protein</topology>
    </subcellularLocation>
</comment>
<accession>A0A3N4NUP8</accession>
<keyword evidence="3 6" id="KW-0812">Transmembrane</keyword>
<protein>
    <submittedName>
        <fullName evidence="7">Lysoplasmalogenase</fullName>
    </submittedName>
</protein>
<keyword evidence="4 6" id="KW-1133">Transmembrane helix</keyword>
<evidence type="ECO:0000256" key="6">
    <source>
        <dbReference type="SAM" id="Phobius"/>
    </source>
</evidence>
<keyword evidence="8" id="KW-1185">Reference proteome</keyword>
<gene>
    <name evidence="7" type="ORF">EGM88_02185</name>
</gene>
<dbReference type="GO" id="GO:0016787">
    <property type="term" value="F:hydrolase activity"/>
    <property type="evidence" value="ECO:0007669"/>
    <property type="project" value="TreeGrafter"/>
</dbReference>
<name>A0A3N4NUP8_9FLAO</name>
<evidence type="ECO:0000256" key="4">
    <source>
        <dbReference type="ARBA" id="ARBA00022989"/>
    </source>
</evidence>
<evidence type="ECO:0000313" key="8">
    <source>
        <dbReference type="Proteomes" id="UP000270856"/>
    </source>
</evidence>
<dbReference type="PANTHER" id="PTHR31885:SF6">
    <property type="entry name" value="GH04784P"/>
    <property type="match status" value="1"/>
</dbReference>
<proteinExistence type="inferred from homology"/>
<dbReference type="Pfam" id="PF07947">
    <property type="entry name" value="YhhN"/>
    <property type="match status" value="1"/>
</dbReference>
<dbReference type="EMBL" id="RPFJ01000002">
    <property type="protein sequence ID" value="RPE00093.1"/>
    <property type="molecule type" value="Genomic_DNA"/>
</dbReference>
<evidence type="ECO:0000256" key="3">
    <source>
        <dbReference type="ARBA" id="ARBA00022692"/>
    </source>
</evidence>
<feature type="transmembrane region" description="Helical" evidence="6">
    <location>
        <begin position="12"/>
        <end position="33"/>
    </location>
</feature>
<feature type="transmembrane region" description="Helical" evidence="6">
    <location>
        <begin position="63"/>
        <end position="80"/>
    </location>
</feature>
<dbReference type="Proteomes" id="UP000270856">
    <property type="component" value="Unassembled WGS sequence"/>
</dbReference>
<dbReference type="GO" id="GO:0016020">
    <property type="term" value="C:membrane"/>
    <property type="evidence" value="ECO:0007669"/>
    <property type="project" value="UniProtKB-SubCell"/>
</dbReference>
<feature type="transmembrane region" description="Helical" evidence="6">
    <location>
        <begin position="116"/>
        <end position="135"/>
    </location>
</feature>
<comment type="caution">
    <text evidence="7">The sequence shown here is derived from an EMBL/GenBank/DDBJ whole genome shotgun (WGS) entry which is preliminary data.</text>
</comment>
<sequence>MMLPVSDISKKITVVTVFFAVVSLLDMVGVILNMDELRYIFKPMLMLSLVALYLVTTTYRNNWYIGALLFSFLGDVLLLFDGEIYFILGLLSFLIAHIIYIVIVLSWITTTSIKKIVVASLPFLIYFLFLINFLRSSLNQLFMPVVIYGLTISTMGLVSLLYYLNSKNTAAKYMITGACLFVISDSVLAINKFYTSISIFPIVVMFTYLTAQYLILKAILTYEKYN</sequence>
<dbReference type="RefSeq" id="WP_123896329.1">
    <property type="nucleotide sequence ID" value="NZ_RPFJ01000002.1"/>
</dbReference>